<evidence type="ECO:0000256" key="4">
    <source>
        <dbReference type="ARBA" id="ARBA00023242"/>
    </source>
</evidence>
<reference evidence="7 8" key="1">
    <citation type="submission" date="2024-01" db="EMBL/GenBank/DDBJ databases">
        <title>The genomes of 5 underutilized Papilionoideae crops provide insights into root nodulation and disease resistanc.</title>
        <authorList>
            <person name="Yuan L."/>
        </authorList>
    </citation>
    <scope>NUCLEOTIDE SEQUENCE [LARGE SCALE GENOMIC DNA]</scope>
    <source>
        <strain evidence="7">ZHUSHIDOU_FW_LH</strain>
        <tissue evidence="7">Leaf</tissue>
    </source>
</reference>
<keyword evidence="8" id="KW-1185">Reference proteome</keyword>
<dbReference type="InterPro" id="IPR045895">
    <property type="entry name" value="bHLH91-like"/>
</dbReference>
<dbReference type="GO" id="GO:0005634">
    <property type="term" value="C:nucleus"/>
    <property type="evidence" value="ECO:0007669"/>
    <property type="project" value="UniProtKB-SubCell"/>
</dbReference>
<protein>
    <recommendedName>
        <fullName evidence="6">BHLH domain-containing protein</fullName>
    </recommendedName>
</protein>
<feature type="region of interest" description="Disordered" evidence="5">
    <location>
        <begin position="266"/>
        <end position="292"/>
    </location>
</feature>
<proteinExistence type="predicted"/>
<dbReference type="SUPFAM" id="SSF47459">
    <property type="entry name" value="HLH, helix-loop-helix DNA-binding domain"/>
    <property type="match status" value="1"/>
</dbReference>
<evidence type="ECO:0000259" key="6">
    <source>
        <dbReference type="PROSITE" id="PS50888"/>
    </source>
</evidence>
<organism evidence="7 8">
    <name type="scientific">Crotalaria pallida</name>
    <name type="common">Smooth rattlebox</name>
    <name type="synonym">Crotalaria striata</name>
    <dbReference type="NCBI Taxonomy" id="3830"/>
    <lineage>
        <taxon>Eukaryota</taxon>
        <taxon>Viridiplantae</taxon>
        <taxon>Streptophyta</taxon>
        <taxon>Embryophyta</taxon>
        <taxon>Tracheophyta</taxon>
        <taxon>Spermatophyta</taxon>
        <taxon>Magnoliopsida</taxon>
        <taxon>eudicotyledons</taxon>
        <taxon>Gunneridae</taxon>
        <taxon>Pentapetalae</taxon>
        <taxon>rosids</taxon>
        <taxon>fabids</taxon>
        <taxon>Fabales</taxon>
        <taxon>Fabaceae</taxon>
        <taxon>Papilionoideae</taxon>
        <taxon>50 kb inversion clade</taxon>
        <taxon>genistoids sensu lato</taxon>
        <taxon>core genistoids</taxon>
        <taxon>Crotalarieae</taxon>
        <taxon>Crotalaria</taxon>
    </lineage>
</organism>
<feature type="domain" description="BHLH" evidence="6">
    <location>
        <begin position="282"/>
        <end position="361"/>
    </location>
</feature>
<dbReference type="GO" id="GO:0046983">
    <property type="term" value="F:protein dimerization activity"/>
    <property type="evidence" value="ECO:0007669"/>
    <property type="project" value="InterPro"/>
</dbReference>
<keyword evidence="4" id="KW-0539">Nucleus</keyword>
<dbReference type="PANTHER" id="PTHR46834:SF1">
    <property type="entry name" value="TRANSCRIPTION FACTOR BHLH10"/>
    <property type="match status" value="1"/>
</dbReference>
<dbReference type="PANTHER" id="PTHR46834">
    <property type="entry name" value="TRANSCRIPTION FACTOR BHLH91"/>
    <property type="match status" value="1"/>
</dbReference>
<evidence type="ECO:0000313" key="8">
    <source>
        <dbReference type="Proteomes" id="UP001372338"/>
    </source>
</evidence>
<evidence type="ECO:0000256" key="3">
    <source>
        <dbReference type="ARBA" id="ARBA00023163"/>
    </source>
</evidence>
<evidence type="ECO:0000256" key="1">
    <source>
        <dbReference type="ARBA" id="ARBA00004123"/>
    </source>
</evidence>
<evidence type="ECO:0000313" key="7">
    <source>
        <dbReference type="EMBL" id="KAK7250701.1"/>
    </source>
</evidence>
<dbReference type="AlphaFoldDB" id="A0AAN9HQM3"/>
<name>A0AAN9HQM3_CROPI</name>
<evidence type="ECO:0000256" key="5">
    <source>
        <dbReference type="SAM" id="MobiDB-lite"/>
    </source>
</evidence>
<dbReference type="Pfam" id="PF00010">
    <property type="entry name" value="HLH"/>
    <property type="match status" value="1"/>
</dbReference>
<sequence length="504" mass="55466">MYEDSVNCFDPNAVKVVQGTAATTVAAEDCFSQIISESEATTMTHTAVTTENNVGLSMETLSPYPSLLSYSCGEQQQDAMISTATTTTTATAMELGYHHPYNNFTHLVEEGLNDNNNNYDGSSSHDLSFDQSYKGHHHDMQFPNYPKPTPDLLDFLHLSPASSLANSSISFENPKIPSECGSGTWVGNCSMGALDTTNLMSSLSYNPFLHLNNLPSAAPGPLFQSLSNGFVFGRGDEIEGGHNNAPYQEGDGRDFENNGVIEFTQDDGGYAGKKRGGGKSSNNKQFTSTAERQRRVDLGGKFDALKELIPNPSKEPLLYNDNVHKLLTTFHFVLVCFHGTTKTKSDRASVVGDAIDYIKELLRTVNELKVLVEKKRFEKQRMKRLKVEEGSATEGSLDPDNHSYNESLRSSWIQRKSKDTEIDVRIIDNEVTIKLVQRKKINCLVYASQVLDDLKLDLQHVAGGHIGDFSSFMFNSKICEGSSVYASAIANKLIEVMDRSLAAA</sequence>
<dbReference type="GO" id="GO:0006355">
    <property type="term" value="P:regulation of DNA-templated transcription"/>
    <property type="evidence" value="ECO:0007669"/>
    <property type="project" value="InterPro"/>
</dbReference>
<dbReference type="Proteomes" id="UP001372338">
    <property type="component" value="Unassembled WGS sequence"/>
</dbReference>
<dbReference type="EMBL" id="JAYWIO010000007">
    <property type="protein sequence ID" value="KAK7250701.1"/>
    <property type="molecule type" value="Genomic_DNA"/>
</dbReference>
<dbReference type="GO" id="GO:0048658">
    <property type="term" value="P:anther wall tapetum development"/>
    <property type="evidence" value="ECO:0007669"/>
    <property type="project" value="InterPro"/>
</dbReference>
<dbReference type="InterPro" id="IPR011598">
    <property type="entry name" value="bHLH_dom"/>
</dbReference>
<comment type="subcellular location">
    <subcellularLocation>
        <location evidence="1">Nucleus</location>
    </subcellularLocation>
</comment>
<feature type="compositionally biased region" description="Polar residues" evidence="5">
    <location>
        <begin position="280"/>
        <end position="290"/>
    </location>
</feature>
<evidence type="ECO:0000256" key="2">
    <source>
        <dbReference type="ARBA" id="ARBA00023015"/>
    </source>
</evidence>
<comment type="caution">
    <text evidence="7">The sequence shown here is derived from an EMBL/GenBank/DDBJ whole genome shotgun (WGS) entry which is preliminary data.</text>
</comment>
<dbReference type="SMART" id="SM00353">
    <property type="entry name" value="HLH"/>
    <property type="match status" value="1"/>
</dbReference>
<accession>A0AAN9HQM3</accession>
<keyword evidence="2" id="KW-0805">Transcription regulation</keyword>
<keyword evidence="3" id="KW-0804">Transcription</keyword>
<dbReference type="Gene3D" id="4.10.280.10">
    <property type="entry name" value="Helix-loop-helix DNA-binding domain"/>
    <property type="match status" value="1"/>
</dbReference>
<dbReference type="PROSITE" id="PS50888">
    <property type="entry name" value="BHLH"/>
    <property type="match status" value="1"/>
</dbReference>
<gene>
    <name evidence="7" type="ORF">RIF29_33297</name>
</gene>
<dbReference type="InterPro" id="IPR036638">
    <property type="entry name" value="HLH_DNA-bd_sf"/>
</dbReference>